<dbReference type="InterPro" id="IPR019783">
    <property type="entry name" value="SDO1/SBDS_N"/>
</dbReference>
<sequence>MFKLHSRPVDILNVECPIYFAVCKDDTVAPAGPTLNYAAKAPRGETKVYNFGHFSIYHGAGYEEASKDNSFQVTRLRISGLPQHVQTKAVYKPDSMSTDEYIVIVADESAAKKWVAGDKTIPLVDIVDSFDVFHTGQGSQGLLQRPSKQELDSVFGTHNDTEVVEIVLEKGKYVTGPAKTSAKEGSASGIANQTSRGAVSGGR</sequence>
<name>U5H8R4_USTV1</name>
<reference evidence="5" key="1">
    <citation type="submission" date="2010-11" db="EMBL/GenBank/DDBJ databases">
        <title>The genome sequence of Microbotryum violaceum strain p1A1 Lamole.</title>
        <authorList>
            <person name="Cuomo C."/>
            <person name="Perlin M."/>
            <person name="Young S.K."/>
            <person name="Zeng Q."/>
            <person name="Gargeya S."/>
            <person name="Alvarado L."/>
            <person name="Berlin A."/>
            <person name="Chapman S.B."/>
            <person name="Chen Z."/>
            <person name="Freedman E."/>
            <person name="Gellesch M."/>
            <person name="Goldberg J."/>
            <person name="Griggs A."/>
            <person name="Gujja S."/>
            <person name="Heilman E."/>
            <person name="Heiman D."/>
            <person name="Howarth C."/>
            <person name="Mehta T."/>
            <person name="Neiman D."/>
            <person name="Pearson M."/>
            <person name="Roberts A."/>
            <person name="Saif S."/>
            <person name="Shea T."/>
            <person name="Shenoy N."/>
            <person name="Sisk P."/>
            <person name="Stolte C."/>
            <person name="Sykes S."/>
            <person name="White J."/>
            <person name="Yandava C."/>
            <person name="Haas B."/>
            <person name="Nusbaum C."/>
            <person name="Birren B."/>
        </authorList>
    </citation>
    <scope>NUCLEOTIDE SEQUENCE [LARGE SCALE GENOMIC DNA]</scope>
    <source>
        <strain evidence="5">p1A1 Lamole</strain>
    </source>
</reference>
<protein>
    <recommendedName>
        <fullName evidence="2">Ribosome maturation protein SDO1/SBDS N-terminal domain-containing protein</fullName>
    </recommendedName>
</protein>
<feature type="region of interest" description="Disordered" evidence="1">
    <location>
        <begin position="177"/>
        <end position="203"/>
    </location>
</feature>
<evidence type="ECO:0000256" key="1">
    <source>
        <dbReference type="SAM" id="MobiDB-lite"/>
    </source>
</evidence>
<dbReference type="AlphaFoldDB" id="U5H8R4"/>
<dbReference type="Gene3D" id="3.30.1250.10">
    <property type="entry name" value="Ribosome maturation protein SBDS, N-terminal domain"/>
    <property type="match status" value="1"/>
</dbReference>
<reference evidence="4" key="4">
    <citation type="submission" date="2015-06" db="UniProtKB">
        <authorList>
            <consortium name="EnsemblFungi"/>
        </authorList>
    </citation>
    <scope>IDENTIFICATION</scope>
</reference>
<reference evidence="3 5" key="3">
    <citation type="journal article" date="2015" name="BMC Genomics">
        <title>Sex and parasites: genomic and transcriptomic analysis of Microbotryum lychnidis-dioicae, the biotrophic and plant-castrating anther smut fungus.</title>
        <authorList>
            <person name="Perlin M.H."/>
            <person name="Amselem J."/>
            <person name="Fontanillas E."/>
            <person name="Toh S.S."/>
            <person name="Chen Z."/>
            <person name="Goldberg J."/>
            <person name="Duplessis S."/>
            <person name="Henrissat B."/>
            <person name="Young S."/>
            <person name="Zeng Q."/>
            <person name="Aguileta G."/>
            <person name="Petit E."/>
            <person name="Badouin H."/>
            <person name="Andrews J."/>
            <person name="Razeeq D."/>
            <person name="Gabaldon T."/>
            <person name="Quesneville H."/>
            <person name="Giraud T."/>
            <person name="Hood M.E."/>
            <person name="Schultz D.J."/>
            <person name="Cuomo C.A."/>
        </authorList>
    </citation>
    <scope>NUCLEOTIDE SEQUENCE [LARGE SCALE GENOMIC DNA]</scope>
    <source>
        <strain evidence="5">p1A1 Lamole</strain>
        <strain evidence="3">P1A1 Lamole</strain>
    </source>
</reference>
<dbReference type="EMBL" id="GL541677">
    <property type="protein sequence ID" value="KDE06063.1"/>
    <property type="molecule type" value="Genomic_DNA"/>
</dbReference>
<dbReference type="STRING" id="683840.U5H8R4"/>
<dbReference type="SUPFAM" id="SSF89895">
    <property type="entry name" value="FYSH domain"/>
    <property type="match status" value="1"/>
</dbReference>
<organism evidence="3">
    <name type="scientific">Microbotryum lychnidis-dioicae (strain p1A1 Lamole / MvSl-1064)</name>
    <name type="common">Anther smut fungus</name>
    <dbReference type="NCBI Taxonomy" id="683840"/>
    <lineage>
        <taxon>Eukaryota</taxon>
        <taxon>Fungi</taxon>
        <taxon>Dikarya</taxon>
        <taxon>Basidiomycota</taxon>
        <taxon>Pucciniomycotina</taxon>
        <taxon>Microbotryomycetes</taxon>
        <taxon>Microbotryales</taxon>
        <taxon>Microbotryaceae</taxon>
        <taxon>Microbotryum</taxon>
    </lineage>
</organism>
<evidence type="ECO:0000313" key="5">
    <source>
        <dbReference type="Proteomes" id="UP000017200"/>
    </source>
</evidence>
<dbReference type="OrthoDB" id="2567806at2759"/>
<evidence type="ECO:0000259" key="2">
    <source>
        <dbReference type="Pfam" id="PF01172"/>
    </source>
</evidence>
<evidence type="ECO:0000313" key="3">
    <source>
        <dbReference type="EMBL" id="KDE06063.1"/>
    </source>
</evidence>
<evidence type="ECO:0000313" key="4">
    <source>
        <dbReference type="EnsemblFungi" id="MVLG_03615T0"/>
    </source>
</evidence>
<dbReference type="Pfam" id="PF01172">
    <property type="entry name" value="SBDS_N"/>
    <property type="match status" value="1"/>
</dbReference>
<dbReference type="InParanoid" id="U5H8R4"/>
<reference evidence="3" key="2">
    <citation type="submission" date="2010-11" db="EMBL/GenBank/DDBJ databases">
        <authorList>
            <consortium name="The Broad Institute Genome Sequencing Platform"/>
            <person name="Earl A."/>
            <person name="Ward D."/>
            <person name="Feldgarden M."/>
            <person name="Gevers D."/>
            <person name="Butler R."/>
            <person name="Young S.K."/>
            <person name="Zeng Q."/>
            <person name="Gargeya S."/>
            <person name="Fitzgerald M."/>
            <person name="Haas B."/>
            <person name="Abouelleil A."/>
            <person name="Alvarado L."/>
            <person name="Arachchi H.M."/>
            <person name="Berlin A."/>
            <person name="Brown A."/>
            <person name="Chapman S.B."/>
            <person name="Chen Z."/>
            <person name="Dunbar C."/>
            <person name="Freedman E."/>
            <person name="Gearin G."/>
            <person name="Gellesch M."/>
            <person name="Goldberg J."/>
            <person name="Griggs A."/>
            <person name="Gujja S."/>
            <person name="Heilman E."/>
            <person name="Heiman D."/>
            <person name="Howarth C."/>
            <person name="Larson L."/>
            <person name="Lui A."/>
            <person name="MacDonald P.J.P."/>
            <person name="Mehta T."/>
            <person name="Montmayeur A."/>
            <person name="Murphy C."/>
            <person name="Neiman D."/>
            <person name="Pearson M."/>
            <person name="Priest M."/>
            <person name="Roberts A."/>
            <person name="Saif S."/>
            <person name="Shea T."/>
            <person name="Shenoy N."/>
            <person name="Sisk P."/>
            <person name="Stolte C."/>
            <person name="Sykes S."/>
            <person name="White J."/>
            <person name="Yandava C."/>
            <person name="Wortman J."/>
            <person name="Nusbaum C."/>
            <person name="Birren B."/>
        </authorList>
    </citation>
    <scope>NUCLEOTIDE SEQUENCE</scope>
    <source>
        <strain evidence="3">P1A1 Lamole</strain>
    </source>
</reference>
<feature type="domain" description="Ribosome maturation protein SDO1/SBDS N-terminal" evidence="2">
    <location>
        <begin position="86"/>
        <end position="173"/>
    </location>
</feature>
<keyword evidence="5" id="KW-1185">Reference proteome</keyword>
<dbReference type="InterPro" id="IPR036786">
    <property type="entry name" value="Ribosome_mat_SBDS_N_sf"/>
</dbReference>
<dbReference type="Proteomes" id="UP000017200">
    <property type="component" value="Unassembled WGS sequence"/>
</dbReference>
<dbReference type="HOGENOM" id="CLU_1349794_0_0_1"/>
<proteinExistence type="predicted"/>
<gene>
    <name evidence="3" type="ORF">MVLG_03615</name>
</gene>
<accession>U5H8R4</accession>
<dbReference type="EnsemblFungi" id="MVLG_03615T0">
    <property type="protein sequence ID" value="MVLG_03615T0"/>
    <property type="gene ID" value="MVLG_03615"/>
</dbReference>
<dbReference type="EMBL" id="AEIJ01000349">
    <property type="status" value="NOT_ANNOTATED_CDS"/>
    <property type="molecule type" value="Genomic_DNA"/>
</dbReference>